<evidence type="ECO:0000313" key="2">
    <source>
        <dbReference type="Proteomes" id="UP000887013"/>
    </source>
</evidence>
<sequence>LKDEFTGDGIISYESEFRNEELTVVETFKFYSSSYFCTLRFRILLFPVTIDGKENRN</sequence>
<protein>
    <submittedName>
        <fullName evidence="1">Uncharacterized protein</fullName>
    </submittedName>
</protein>
<dbReference type="EMBL" id="BMAW01025873">
    <property type="protein sequence ID" value="GFT94377.1"/>
    <property type="molecule type" value="Genomic_DNA"/>
</dbReference>
<comment type="caution">
    <text evidence="1">The sequence shown here is derived from an EMBL/GenBank/DDBJ whole genome shotgun (WGS) entry which is preliminary data.</text>
</comment>
<dbReference type="AlphaFoldDB" id="A0A8X6U9A0"/>
<gene>
    <name evidence="1" type="ORF">NPIL_161371</name>
</gene>
<dbReference type="Proteomes" id="UP000887013">
    <property type="component" value="Unassembled WGS sequence"/>
</dbReference>
<organism evidence="1 2">
    <name type="scientific">Nephila pilipes</name>
    <name type="common">Giant wood spider</name>
    <name type="synonym">Nephila maculata</name>
    <dbReference type="NCBI Taxonomy" id="299642"/>
    <lineage>
        <taxon>Eukaryota</taxon>
        <taxon>Metazoa</taxon>
        <taxon>Ecdysozoa</taxon>
        <taxon>Arthropoda</taxon>
        <taxon>Chelicerata</taxon>
        <taxon>Arachnida</taxon>
        <taxon>Araneae</taxon>
        <taxon>Araneomorphae</taxon>
        <taxon>Entelegynae</taxon>
        <taxon>Araneoidea</taxon>
        <taxon>Nephilidae</taxon>
        <taxon>Nephila</taxon>
    </lineage>
</organism>
<proteinExistence type="predicted"/>
<feature type="non-terminal residue" evidence="1">
    <location>
        <position position="1"/>
    </location>
</feature>
<accession>A0A8X6U9A0</accession>
<name>A0A8X6U9A0_NEPPI</name>
<reference evidence="1" key="1">
    <citation type="submission" date="2020-08" db="EMBL/GenBank/DDBJ databases">
        <title>Multicomponent nature underlies the extraordinary mechanical properties of spider dragline silk.</title>
        <authorList>
            <person name="Kono N."/>
            <person name="Nakamura H."/>
            <person name="Mori M."/>
            <person name="Yoshida Y."/>
            <person name="Ohtoshi R."/>
            <person name="Malay A.D."/>
            <person name="Moran D.A.P."/>
            <person name="Tomita M."/>
            <person name="Numata K."/>
            <person name="Arakawa K."/>
        </authorList>
    </citation>
    <scope>NUCLEOTIDE SEQUENCE</scope>
</reference>
<keyword evidence="2" id="KW-1185">Reference proteome</keyword>
<evidence type="ECO:0000313" key="1">
    <source>
        <dbReference type="EMBL" id="GFT94377.1"/>
    </source>
</evidence>